<dbReference type="SUPFAM" id="SSF56601">
    <property type="entry name" value="beta-lactamase/transpeptidase-like"/>
    <property type="match status" value="1"/>
</dbReference>
<gene>
    <name evidence="2" type="ORF">H3Z74_09640</name>
</gene>
<reference evidence="2 3" key="1">
    <citation type="submission" date="2020-09" db="EMBL/GenBank/DDBJ databases">
        <title>Sphingomonas sp., a new species isolated from pork steak.</title>
        <authorList>
            <person name="Heidler von Heilborn D."/>
        </authorList>
    </citation>
    <scope>NUCLEOTIDE SEQUENCE [LARGE SCALE GENOMIC DNA]</scope>
    <source>
        <strain evidence="3">S8-3T</strain>
    </source>
</reference>
<dbReference type="EMBL" id="CP061038">
    <property type="protein sequence ID" value="QNQ11372.1"/>
    <property type="molecule type" value="Genomic_DNA"/>
</dbReference>
<proteinExistence type="predicted"/>
<dbReference type="InterPro" id="IPR001466">
    <property type="entry name" value="Beta-lactam-related"/>
</dbReference>
<evidence type="ECO:0000313" key="3">
    <source>
        <dbReference type="Proteomes" id="UP000516148"/>
    </source>
</evidence>
<dbReference type="Gene3D" id="3.40.710.10">
    <property type="entry name" value="DD-peptidase/beta-lactamase superfamily"/>
    <property type="match status" value="1"/>
</dbReference>
<dbReference type="InterPro" id="IPR050789">
    <property type="entry name" value="Diverse_Enzym_Activities"/>
</dbReference>
<evidence type="ECO:0000313" key="2">
    <source>
        <dbReference type="EMBL" id="QNQ11372.1"/>
    </source>
</evidence>
<dbReference type="KEGG" id="spap:H3Z74_09640"/>
<sequence length="394" mass="42599">MRRLAILGAVALAGVATHVERSHAQAVESPEVRLSTGDADKLRSAGATILFWSQAQRDENFPAMEKLFPGHIVKAGGKIHPLPQGKPLPLDAAVVDAYMAAQNVAGLIVLQDGKIRLERYARGYSAEGRYTSFSVAKSFSSTLVGAAIRDGYIKSVSEPVTKYIPDLAGSGYDGVTIKQLLTMTSGVRWNENYTDPKSDVATMYAKPVPAGVDPTVAYMRTLPRETPPGEKWVYKTGETNLIGVLVTKATGKPLATYLSEKVWKPYGMERDAFWMIDQSGQEIGGCCLSVSLRDYARMGQLVLDGGKGIVPAGWFADATRAQVETSPAYGYGYQWWTYPNGYFGAQGIFGQSIFIDPAKKIVIAVSGAWPKATGDDLKAERAVFQLQVIEAAGK</sequence>
<dbReference type="Proteomes" id="UP000516148">
    <property type="component" value="Chromosome"/>
</dbReference>
<dbReference type="Pfam" id="PF00144">
    <property type="entry name" value="Beta-lactamase"/>
    <property type="match status" value="1"/>
</dbReference>
<dbReference type="PANTHER" id="PTHR43283:SF14">
    <property type="entry name" value="BLL8153 PROTEIN"/>
    <property type="match status" value="1"/>
</dbReference>
<keyword evidence="3" id="KW-1185">Reference proteome</keyword>
<dbReference type="PANTHER" id="PTHR43283">
    <property type="entry name" value="BETA-LACTAMASE-RELATED"/>
    <property type="match status" value="1"/>
</dbReference>
<accession>A0A7H0LNW9</accession>
<feature type="domain" description="Beta-lactamase-related" evidence="1">
    <location>
        <begin position="93"/>
        <end position="383"/>
    </location>
</feature>
<dbReference type="InterPro" id="IPR012338">
    <property type="entry name" value="Beta-lactam/transpept-like"/>
</dbReference>
<organism evidence="2 3">
    <name type="scientific">Sphingomonas alpina</name>
    <dbReference type="NCBI Taxonomy" id="653931"/>
    <lineage>
        <taxon>Bacteria</taxon>
        <taxon>Pseudomonadati</taxon>
        <taxon>Pseudomonadota</taxon>
        <taxon>Alphaproteobacteria</taxon>
        <taxon>Sphingomonadales</taxon>
        <taxon>Sphingomonadaceae</taxon>
        <taxon>Sphingomonas</taxon>
    </lineage>
</organism>
<protein>
    <submittedName>
        <fullName evidence="2">Beta-lactamase family protein</fullName>
    </submittedName>
</protein>
<dbReference type="RefSeq" id="WP_187763653.1">
    <property type="nucleotide sequence ID" value="NZ_CP061038.1"/>
</dbReference>
<dbReference type="AlphaFoldDB" id="A0A7H0LNW9"/>
<name>A0A7H0LNW9_9SPHN</name>
<evidence type="ECO:0000259" key="1">
    <source>
        <dbReference type="Pfam" id="PF00144"/>
    </source>
</evidence>